<reference evidence="1" key="1">
    <citation type="submission" date="2020-01" db="EMBL/GenBank/DDBJ databases">
        <title>Development of genomics and gene disruption for Polysphondylium violaceum indicates a role for the polyketide synthase stlB in stalk morphogenesis.</title>
        <authorList>
            <person name="Narita B."/>
            <person name="Kawabe Y."/>
            <person name="Kin K."/>
            <person name="Saito T."/>
            <person name="Gibbs R."/>
            <person name="Kuspa A."/>
            <person name="Muzny D."/>
            <person name="Queller D."/>
            <person name="Richards S."/>
            <person name="Strassman J."/>
            <person name="Sucgang R."/>
            <person name="Worley K."/>
            <person name="Schaap P."/>
        </authorList>
    </citation>
    <scope>NUCLEOTIDE SEQUENCE</scope>
    <source>
        <strain evidence="1">QSvi11</strain>
    </source>
</reference>
<sequence length="242" mass="27672">MSDDEALGLTDIFPTVVELEKYKYNFYDNVVIEIKGQELQNVNVQPSTGLLPWPASTILSQYISKFNDNFKDKNIVELGSGVGICGLVASKYASYTVFTDGDPQSNKLLFDNIKDNNHLYKNNSNYSNQQPPIELLSWGKTSSLEDFKEKYNDLQFQVVIGSDLVYVDENIDPLFYTVDKILSTSSTPSPAFYLSFLDRKNHLPTLQSVSEKYNFTMETIDLDTFLDYKPSTMSRMFVFKRK</sequence>
<dbReference type="SUPFAM" id="SSF53335">
    <property type="entry name" value="S-adenosyl-L-methionine-dependent methyltransferases"/>
    <property type="match status" value="1"/>
</dbReference>
<dbReference type="InterPro" id="IPR029063">
    <property type="entry name" value="SAM-dependent_MTases_sf"/>
</dbReference>
<dbReference type="Proteomes" id="UP000695562">
    <property type="component" value="Unassembled WGS sequence"/>
</dbReference>
<accession>A0A8J4PN59</accession>
<evidence type="ECO:0000313" key="1">
    <source>
        <dbReference type="EMBL" id="KAF2070990.1"/>
    </source>
</evidence>
<proteinExistence type="predicted"/>
<dbReference type="PANTHER" id="PTHR14614">
    <property type="entry name" value="HEPATOCELLULAR CARCINOMA-ASSOCIATED ANTIGEN"/>
    <property type="match status" value="1"/>
</dbReference>
<dbReference type="Pfam" id="PF10294">
    <property type="entry name" value="Methyltransf_16"/>
    <property type="match status" value="1"/>
</dbReference>
<dbReference type="InterPro" id="IPR019410">
    <property type="entry name" value="Methyltransf_16"/>
</dbReference>
<protein>
    <submittedName>
        <fullName evidence="1">Uncharacterized protein</fullName>
    </submittedName>
</protein>
<dbReference type="AlphaFoldDB" id="A0A8J4PN59"/>
<dbReference type="OrthoDB" id="17033at2759"/>
<dbReference type="Gene3D" id="3.40.50.150">
    <property type="entry name" value="Vaccinia Virus protein VP39"/>
    <property type="match status" value="1"/>
</dbReference>
<dbReference type="PANTHER" id="PTHR14614:SF132">
    <property type="entry name" value="PROTEIN-LYSINE METHYLTRANSFERASE C42C1.13"/>
    <property type="match status" value="1"/>
</dbReference>
<evidence type="ECO:0000313" key="2">
    <source>
        <dbReference type="Proteomes" id="UP000695562"/>
    </source>
</evidence>
<name>A0A8J4PN59_9MYCE</name>
<keyword evidence="2" id="KW-1185">Reference proteome</keyword>
<organism evidence="1 2">
    <name type="scientific">Polysphondylium violaceum</name>
    <dbReference type="NCBI Taxonomy" id="133409"/>
    <lineage>
        <taxon>Eukaryota</taxon>
        <taxon>Amoebozoa</taxon>
        <taxon>Evosea</taxon>
        <taxon>Eumycetozoa</taxon>
        <taxon>Dictyostelia</taxon>
        <taxon>Dictyosteliales</taxon>
        <taxon>Dictyosteliaceae</taxon>
        <taxon>Polysphondylium</taxon>
    </lineage>
</organism>
<gene>
    <name evidence="1" type="ORF">CYY_007685</name>
</gene>
<comment type="caution">
    <text evidence="1">The sequence shown here is derived from an EMBL/GenBank/DDBJ whole genome shotgun (WGS) entry which is preliminary data.</text>
</comment>
<dbReference type="EMBL" id="AJWJ01000424">
    <property type="protein sequence ID" value="KAF2070990.1"/>
    <property type="molecule type" value="Genomic_DNA"/>
</dbReference>